<name>A6G4B4_9BACT</name>
<dbReference type="eggNOG" id="COG1040">
    <property type="taxonomic scope" value="Bacteria"/>
</dbReference>
<reference evidence="3 4" key="1">
    <citation type="submission" date="2007-06" db="EMBL/GenBank/DDBJ databases">
        <authorList>
            <person name="Shimkets L."/>
            <person name="Ferriera S."/>
            <person name="Johnson J."/>
            <person name="Kravitz S."/>
            <person name="Beeson K."/>
            <person name="Sutton G."/>
            <person name="Rogers Y.-H."/>
            <person name="Friedman R."/>
            <person name="Frazier M."/>
            <person name="Venter J.C."/>
        </authorList>
    </citation>
    <scope>NUCLEOTIDE SEQUENCE [LARGE SCALE GENOMIC DNA]</scope>
    <source>
        <strain evidence="3 4">SIR-1</strain>
    </source>
</reference>
<comment type="similarity">
    <text evidence="1">Belongs to the ComF/GntX family.</text>
</comment>
<dbReference type="InterPro" id="IPR000836">
    <property type="entry name" value="PRTase_dom"/>
</dbReference>
<dbReference type="PANTHER" id="PTHR47505">
    <property type="entry name" value="DNA UTILIZATION PROTEIN YHGH"/>
    <property type="match status" value="1"/>
</dbReference>
<dbReference type="Gene3D" id="3.40.50.2020">
    <property type="match status" value="1"/>
</dbReference>
<evidence type="ECO:0000256" key="1">
    <source>
        <dbReference type="ARBA" id="ARBA00008007"/>
    </source>
</evidence>
<evidence type="ECO:0000313" key="4">
    <source>
        <dbReference type="Proteomes" id="UP000005801"/>
    </source>
</evidence>
<dbReference type="CDD" id="cd06223">
    <property type="entry name" value="PRTases_typeI"/>
    <property type="match status" value="1"/>
</dbReference>
<evidence type="ECO:0000259" key="2">
    <source>
        <dbReference type="Pfam" id="PF00156"/>
    </source>
</evidence>
<feature type="domain" description="Phosphoribosyltransferase" evidence="2">
    <location>
        <begin position="107"/>
        <end position="164"/>
    </location>
</feature>
<dbReference type="AlphaFoldDB" id="A6G4B4"/>
<accession>A6G4B4</accession>
<protein>
    <submittedName>
        <fullName evidence="3">ComF-related protein</fullName>
    </submittedName>
</protein>
<evidence type="ECO:0000313" key="3">
    <source>
        <dbReference type="EMBL" id="EDM79226.1"/>
    </source>
</evidence>
<dbReference type="EMBL" id="ABCS01000021">
    <property type="protein sequence ID" value="EDM79226.1"/>
    <property type="molecule type" value="Genomic_DNA"/>
</dbReference>
<gene>
    <name evidence="3" type="ORF">PPSIR1_03778</name>
</gene>
<dbReference type="Pfam" id="PF00156">
    <property type="entry name" value="Pribosyltran"/>
    <property type="match status" value="1"/>
</dbReference>
<dbReference type="RefSeq" id="WP_006971563.1">
    <property type="nucleotide sequence ID" value="NZ_ABCS01000021.1"/>
</dbReference>
<dbReference type="InterPro" id="IPR029057">
    <property type="entry name" value="PRTase-like"/>
</dbReference>
<comment type="caution">
    <text evidence="3">The sequence shown here is derived from an EMBL/GenBank/DDBJ whole genome shotgun (WGS) entry which is preliminary data.</text>
</comment>
<dbReference type="PANTHER" id="PTHR47505:SF1">
    <property type="entry name" value="DNA UTILIZATION PROTEIN YHGH"/>
    <property type="match status" value="1"/>
</dbReference>
<proteinExistence type="inferred from homology"/>
<dbReference type="STRING" id="391625.PPSIR1_03778"/>
<dbReference type="SUPFAM" id="SSF53271">
    <property type="entry name" value="PRTase-like"/>
    <property type="match status" value="1"/>
</dbReference>
<keyword evidence="4" id="KW-1185">Reference proteome</keyword>
<organism evidence="3 4">
    <name type="scientific">Plesiocystis pacifica SIR-1</name>
    <dbReference type="NCBI Taxonomy" id="391625"/>
    <lineage>
        <taxon>Bacteria</taxon>
        <taxon>Pseudomonadati</taxon>
        <taxon>Myxococcota</taxon>
        <taxon>Polyangia</taxon>
        <taxon>Nannocystales</taxon>
        <taxon>Nannocystaceae</taxon>
        <taxon>Plesiocystis</taxon>
    </lineage>
</organism>
<sequence>MRTGWIDARWTYDGPLRRALLGLKFSARLALAGPLGRLLAEDPRLRSDASERPWDLATAAPLHWRRRWRRGFDQSEELLRWALRHARGGPAFAPRLLVRQRATPPQTRQDSALERAHNLRGSFRVRDAQAVAGRRVLVVDDVTTTGATLSACMAALVDAGAEAAGGLALLRAE</sequence>
<dbReference type="OrthoDB" id="9779910at2"/>
<dbReference type="InterPro" id="IPR051910">
    <property type="entry name" value="ComF/GntX_DNA_util-trans"/>
</dbReference>
<dbReference type="Proteomes" id="UP000005801">
    <property type="component" value="Unassembled WGS sequence"/>
</dbReference>